<feature type="transmembrane region" description="Helical" evidence="1">
    <location>
        <begin position="468"/>
        <end position="487"/>
    </location>
</feature>
<feature type="transmembrane region" description="Helical" evidence="1">
    <location>
        <begin position="88"/>
        <end position="111"/>
    </location>
</feature>
<evidence type="ECO:0008006" key="4">
    <source>
        <dbReference type="Google" id="ProtNLM"/>
    </source>
</evidence>
<feature type="transmembrane region" description="Helical" evidence="1">
    <location>
        <begin position="355"/>
        <end position="373"/>
    </location>
</feature>
<feature type="transmembrane region" description="Helical" evidence="1">
    <location>
        <begin position="535"/>
        <end position="556"/>
    </location>
</feature>
<organism evidence="2 3">
    <name type="scientific">Chitinophaga pollutisoli</name>
    <dbReference type="NCBI Taxonomy" id="3133966"/>
    <lineage>
        <taxon>Bacteria</taxon>
        <taxon>Pseudomonadati</taxon>
        <taxon>Bacteroidota</taxon>
        <taxon>Chitinophagia</taxon>
        <taxon>Chitinophagales</taxon>
        <taxon>Chitinophagaceae</taxon>
        <taxon>Chitinophaga</taxon>
    </lineage>
</organism>
<proteinExistence type="predicted"/>
<keyword evidence="3" id="KW-1185">Reference proteome</keyword>
<feature type="transmembrane region" description="Helical" evidence="1">
    <location>
        <begin position="131"/>
        <end position="158"/>
    </location>
</feature>
<dbReference type="Proteomes" id="UP001485459">
    <property type="component" value="Chromosome"/>
</dbReference>
<evidence type="ECO:0000313" key="2">
    <source>
        <dbReference type="EMBL" id="WZN42731.1"/>
    </source>
</evidence>
<feature type="transmembrane region" description="Helical" evidence="1">
    <location>
        <begin position="269"/>
        <end position="288"/>
    </location>
</feature>
<protein>
    <recommendedName>
        <fullName evidence="4">ABC-2 type transport system permease protein</fullName>
    </recommendedName>
</protein>
<evidence type="ECO:0000313" key="3">
    <source>
        <dbReference type="Proteomes" id="UP001485459"/>
    </source>
</evidence>
<feature type="transmembrane region" description="Helical" evidence="1">
    <location>
        <begin position="165"/>
        <end position="190"/>
    </location>
</feature>
<keyword evidence="1" id="KW-0472">Membrane</keyword>
<name>A0ABZ2YV31_9BACT</name>
<accession>A0ABZ2YV31</accession>
<feature type="transmembrane region" description="Helical" evidence="1">
    <location>
        <begin position="440"/>
        <end position="462"/>
    </location>
</feature>
<dbReference type="EMBL" id="CP149822">
    <property type="protein sequence ID" value="WZN42731.1"/>
    <property type="molecule type" value="Genomic_DNA"/>
</dbReference>
<keyword evidence="1" id="KW-1133">Transmembrane helix</keyword>
<keyword evidence="1" id="KW-0812">Transmembrane</keyword>
<evidence type="ECO:0000256" key="1">
    <source>
        <dbReference type="SAM" id="Phobius"/>
    </source>
</evidence>
<dbReference type="RefSeq" id="WP_341837561.1">
    <property type="nucleotide sequence ID" value="NZ_CP149822.1"/>
</dbReference>
<feature type="transmembrane region" description="Helical" evidence="1">
    <location>
        <begin position="58"/>
        <end position="76"/>
    </location>
</feature>
<feature type="transmembrane region" description="Helical" evidence="1">
    <location>
        <begin position="202"/>
        <end position="220"/>
    </location>
</feature>
<sequence>MNKMMLVMVGWLNPLWRALGVDVAQLRNILYTKLMIDDRRPNVYNRGSRQSTKPVRNSAIYTMVLSLLIGMIYLSVFSVTTDARLQAFLWFSAYLLTMCITLITDFSYVLIDPRDNYILLPRPVSDRTLVVSRLLHIALHISKIAVPMSVSPFVFILIEYGVAPALWFWLLAMLLTFLAIFLINTAYLLVLRITSAEKFKEVINSMQIAFSIVMFGVYFLGPRAMRNLDIQGSFNSGDYPWLPFTPTWWFAGAYAWPVEGWQPGTAADIALTFLTPAVCLWVVVRFLAPSFNRKIAGMGAGDPAPKVVKSLKRADSSVPFYKKMSRLFAKDGQEQLSFELVWLLTSRTREFKLKVYPSIAYVFVMGVGIIFFSDRGTFRQQWGQIQETPVYLFLIYMSSFIFITAISHLVYSEKYKAAWVYFASPLEAPGRILAGAWKAALVKFLLPVYLIISLFAGAIWGIKVIPDLIVGFLNVLVISLLYALIILRELPFSAAPDLGNNTGKMMRNLLVMIIPAFIGLAHFVLGLLAGKGGNALYYGMLAGFALLSGTAFYLLYGSYRNTGWKDVKS</sequence>
<gene>
    <name evidence="2" type="ORF">WJU16_06745</name>
</gene>
<feature type="transmembrane region" description="Helical" evidence="1">
    <location>
        <begin position="508"/>
        <end position="529"/>
    </location>
</feature>
<reference evidence="3" key="1">
    <citation type="submission" date="2024-03" db="EMBL/GenBank/DDBJ databases">
        <title>Chitinophaga horti sp. nov., isolated from garden soil.</title>
        <authorList>
            <person name="Lee D.S."/>
            <person name="Han D.M."/>
            <person name="Baek J.H."/>
            <person name="Choi D.G."/>
            <person name="Jeon J.H."/>
            <person name="Jeon C.O."/>
        </authorList>
    </citation>
    <scope>NUCLEOTIDE SEQUENCE [LARGE SCALE GENOMIC DNA]</scope>
    <source>
        <strain evidence="3">GPA1</strain>
    </source>
</reference>
<feature type="transmembrane region" description="Helical" evidence="1">
    <location>
        <begin position="393"/>
        <end position="411"/>
    </location>
</feature>